<gene>
    <name evidence="2" type="ORF">CRE_17748</name>
</gene>
<proteinExistence type="predicted"/>
<evidence type="ECO:0000256" key="1">
    <source>
        <dbReference type="SAM" id="Phobius"/>
    </source>
</evidence>
<organism evidence="3">
    <name type="scientific">Caenorhabditis remanei</name>
    <name type="common">Caenorhabditis vulgaris</name>
    <dbReference type="NCBI Taxonomy" id="31234"/>
    <lineage>
        <taxon>Eukaryota</taxon>
        <taxon>Metazoa</taxon>
        <taxon>Ecdysozoa</taxon>
        <taxon>Nematoda</taxon>
        <taxon>Chromadorea</taxon>
        <taxon>Rhabditida</taxon>
        <taxon>Rhabditina</taxon>
        <taxon>Rhabditomorpha</taxon>
        <taxon>Rhabditoidea</taxon>
        <taxon>Rhabditidae</taxon>
        <taxon>Peloderinae</taxon>
        <taxon>Caenorhabditis</taxon>
    </lineage>
</organism>
<dbReference type="Proteomes" id="UP000008281">
    <property type="component" value="Unassembled WGS sequence"/>
</dbReference>
<dbReference type="InParanoid" id="E3NRN5"/>
<evidence type="ECO:0000313" key="2">
    <source>
        <dbReference type="EMBL" id="EFO88210.1"/>
    </source>
</evidence>
<keyword evidence="3" id="KW-1185">Reference proteome</keyword>
<accession>E3NRN5</accession>
<dbReference type="HOGENOM" id="CLU_2814860_0_0_1"/>
<dbReference type="STRING" id="31234.E3NRN5"/>
<dbReference type="InterPro" id="IPR003839">
    <property type="entry name" value="7TM_GPCR_serpentine_rcpt_Sru"/>
</dbReference>
<evidence type="ECO:0008006" key="4">
    <source>
        <dbReference type="Google" id="ProtNLM"/>
    </source>
</evidence>
<dbReference type="PANTHER" id="PTHR46045">
    <property type="entry name" value="SERPENTINE RECEPTOR, CLASS U-RELATED"/>
    <property type="match status" value="1"/>
</dbReference>
<name>E3NRN5_CAERE</name>
<dbReference type="AlphaFoldDB" id="E3NRN5"/>
<dbReference type="OrthoDB" id="5821133at2759"/>
<keyword evidence="1" id="KW-0472">Membrane</keyword>
<sequence length="67" mass="7922">MSNNSSLYPNTIHFNQSYIDYQFDWINFSVPLAVVPWIYIIPSFIIICKIFRIFLKSSDTKLETDVN</sequence>
<keyword evidence="1" id="KW-1133">Transmembrane helix</keyword>
<reference evidence="2" key="1">
    <citation type="submission" date="2007-07" db="EMBL/GenBank/DDBJ databases">
        <title>PCAP assembly of the Caenorhabditis remanei genome.</title>
        <authorList>
            <consortium name="The Caenorhabditis remanei Sequencing Consortium"/>
            <person name="Wilson R.K."/>
        </authorList>
    </citation>
    <scope>NUCLEOTIDE SEQUENCE [LARGE SCALE GENOMIC DNA]</scope>
    <source>
        <strain evidence="2">PB4641</strain>
    </source>
</reference>
<keyword evidence="1" id="KW-0812">Transmembrane</keyword>
<dbReference type="Pfam" id="PF10322">
    <property type="entry name" value="7TM_GPCR_Sru"/>
    <property type="match status" value="1"/>
</dbReference>
<dbReference type="EMBL" id="DS269755">
    <property type="protein sequence ID" value="EFO88210.1"/>
    <property type="molecule type" value="Genomic_DNA"/>
</dbReference>
<dbReference type="PANTHER" id="PTHR46045:SF18">
    <property type="entry name" value="SERPENTINE RECEPTOR, CLASS U"/>
    <property type="match status" value="1"/>
</dbReference>
<evidence type="ECO:0000313" key="3">
    <source>
        <dbReference type="Proteomes" id="UP000008281"/>
    </source>
</evidence>
<protein>
    <recommendedName>
        <fullName evidence="4">Serpentine receptor class gamma</fullName>
    </recommendedName>
</protein>
<feature type="transmembrane region" description="Helical" evidence="1">
    <location>
        <begin position="37"/>
        <end position="55"/>
    </location>
</feature>